<evidence type="ECO:0000259" key="7">
    <source>
        <dbReference type="PROSITE" id="PS51900"/>
    </source>
</evidence>
<dbReference type="PROSITE" id="PS51898">
    <property type="entry name" value="TYR_RECOMBINASE"/>
    <property type="match status" value="1"/>
</dbReference>
<evidence type="ECO:0000256" key="4">
    <source>
        <dbReference type="ARBA" id="ARBA00023172"/>
    </source>
</evidence>
<dbReference type="Pfam" id="PF13356">
    <property type="entry name" value="Arm-DNA-bind_3"/>
    <property type="match status" value="1"/>
</dbReference>
<name>A0ABU3NKL7_9GAMM</name>
<dbReference type="InterPro" id="IPR044068">
    <property type="entry name" value="CB"/>
</dbReference>
<dbReference type="Gene3D" id="1.10.443.10">
    <property type="entry name" value="Intergrase catalytic core"/>
    <property type="match status" value="1"/>
</dbReference>
<dbReference type="InterPro" id="IPR013762">
    <property type="entry name" value="Integrase-like_cat_sf"/>
</dbReference>
<evidence type="ECO:0000313" key="9">
    <source>
        <dbReference type="Proteomes" id="UP001255917"/>
    </source>
</evidence>
<dbReference type="InterPro" id="IPR050808">
    <property type="entry name" value="Phage_Integrase"/>
</dbReference>
<organism evidence="8 9">
    <name type="scientific">Halomonas saccharevitans</name>
    <dbReference type="NCBI Taxonomy" id="416872"/>
    <lineage>
        <taxon>Bacteria</taxon>
        <taxon>Pseudomonadati</taxon>
        <taxon>Pseudomonadota</taxon>
        <taxon>Gammaproteobacteria</taxon>
        <taxon>Oceanospirillales</taxon>
        <taxon>Halomonadaceae</taxon>
        <taxon>Halomonas</taxon>
    </lineage>
</organism>
<dbReference type="InterPro" id="IPR002104">
    <property type="entry name" value="Integrase_catalytic"/>
</dbReference>
<dbReference type="InterPro" id="IPR011010">
    <property type="entry name" value="DNA_brk_join_enz"/>
</dbReference>
<gene>
    <name evidence="8" type="ORF">RSO68_15220</name>
</gene>
<comment type="similarity">
    <text evidence="1">Belongs to the 'phage' integrase family.</text>
</comment>
<dbReference type="Proteomes" id="UP001255917">
    <property type="component" value="Unassembled WGS sequence"/>
</dbReference>
<proteinExistence type="inferred from homology"/>
<keyword evidence="4" id="KW-0233">DNA recombination</keyword>
<evidence type="ECO:0000313" key="8">
    <source>
        <dbReference type="EMBL" id="MDT8880822.1"/>
    </source>
</evidence>
<keyword evidence="3 5" id="KW-0238">DNA-binding</keyword>
<dbReference type="Gene3D" id="1.10.150.130">
    <property type="match status" value="1"/>
</dbReference>
<feature type="domain" description="Tyr recombinase" evidence="6">
    <location>
        <begin position="209"/>
        <end position="418"/>
    </location>
</feature>
<keyword evidence="2" id="KW-0229">DNA integration</keyword>
<comment type="caution">
    <text evidence="8">The sequence shown here is derived from an EMBL/GenBank/DDBJ whole genome shotgun (WGS) entry which is preliminary data.</text>
</comment>
<dbReference type="InterPro" id="IPR025166">
    <property type="entry name" value="Integrase_DNA_bind_dom"/>
</dbReference>
<dbReference type="Gene3D" id="3.30.160.390">
    <property type="entry name" value="Integrase, DNA-binding domain"/>
    <property type="match status" value="1"/>
</dbReference>
<dbReference type="PANTHER" id="PTHR30629">
    <property type="entry name" value="PROPHAGE INTEGRASE"/>
    <property type="match status" value="1"/>
</dbReference>
<feature type="domain" description="Core-binding (CB)" evidence="7">
    <location>
        <begin position="93"/>
        <end position="179"/>
    </location>
</feature>
<dbReference type="RefSeq" id="WP_315587204.1">
    <property type="nucleotide sequence ID" value="NZ_JAVXUR010000008.1"/>
</dbReference>
<dbReference type="InterPro" id="IPR010998">
    <property type="entry name" value="Integrase_recombinase_N"/>
</dbReference>
<reference evidence="9" key="1">
    <citation type="submission" date="2023-07" db="EMBL/GenBank/DDBJ databases">
        <title>Substrates and metabolic shifts associated with increased methane emissions in unrestored hypersaline salterns.</title>
        <authorList>
            <person name="Bueno De Mesquita C.P."/>
            <person name="Tringe S.G."/>
        </authorList>
    </citation>
    <scope>NUCLEOTIDE SEQUENCE [LARGE SCALE GENOMIC DNA]</scope>
    <source>
        <strain evidence="9">I4</strain>
    </source>
</reference>
<dbReference type="EMBL" id="JAVXUR010000008">
    <property type="protein sequence ID" value="MDT8880822.1"/>
    <property type="molecule type" value="Genomic_DNA"/>
</dbReference>
<dbReference type="PANTHER" id="PTHR30629:SF2">
    <property type="entry name" value="PROPHAGE INTEGRASE INTS-RELATED"/>
    <property type="match status" value="1"/>
</dbReference>
<sequence length="441" mass="49513">MKLTTKTVEQLAKAPPVDDVWDTDLHGFHLRCGKRGLTFRLHYRTKTGKRRLLTLGAYGPLTVAQARKDATEAMAIVAQGGDPRAVLEEAKAETERQQQQTLRAYLDGPYAVTQRRKKDGAATLRRIRHAFEGWLDTPMSEITRADVERWQGEREAKGEAYGTSKRSLGALKTLLAHAAERKVIPANPLARISLQRPAMSEEDMAGQAAQRRYLEREEVDALFAGLEAYQQAKRQQRRRSRAHGKAYLPDLGDTTYVDHVAPWMLTMYYTGFRPGDLNGLRWEHVNLTFATIRKVVEKTAHHHPDPQTFPLSSAAVNVLKTWHREQGKPATGLVFPSPKTGKRLDRTAMQKPWATVRKLACLPDDLLLYSLRHNFASQLVMAGADLLAVSRLMAHSDIQTTIAHYAHLRPDHTRDMVEAFAQHAPGYRLDAKGEGGSLIAL</sequence>
<dbReference type="InterPro" id="IPR038488">
    <property type="entry name" value="Integrase_DNA-bd_sf"/>
</dbReference>
<evidence type="ECO:0000256" key="2">
    <source>
        <dbReference type="ARBA" id="ARBA00022908"/>
    </source>
</evidence>
<dbReference type="CDD" id="cd00796">
    <property type="entry name" value="INT_Rci_Hp1_C"/>
    <property type="match status" value="1"/>
</dbReference>
<evidence type="ECO:0000256" key="5">
    <source>
        <dbReference type="PROSITE-ProRule" id="PRU01248"/>
    </source>
</evidence>
<keyword evidence="9" id="KW-1185">Reference proteome</keyword>
<dbReference type="SUPFAM" id="SSF56349">
    <property type="entry name" value="DNA breaking-rejoining enzymes"/>
    <property type="match status" value="1"/>
</dbReference>
<protein>
    <submittedName>
        <fullName evidence="8">Site-specific integrase</fullName>
    </submittedName>
</protein>
<dbReference type="PROSITE" id="PS51900">
    <property type="entry name" value="CB"/>
    <property type="match status" value="1"/>
</dbReference>
<evidence type="ECO:0000256" key="1">
    <source>
        <dbReference type="ARBA" id="ARBA00008857"/>
    </source>
</evidence>
<accession>A0ABU3NKL7</accession>
<dbReference type="Pfam" id="PF00589">
    <property type="entry name" value="Phage_integrase"/>
    <property type="match status" value="1"/>
</dbReference>
<evidence type="ECO:0000256" key="3">
    <source>
        <dbReference type="ARBA" id="ARBA00023125"/>
    </source>
</evidence>
<evidence type="ECO:0000259" key="6">
    <source>
        <dbReference type="PROSITE" id="PS51898"/>
    </source>
</evidence>